<dbReference type="GO" id="GO:0003700">
    <property type="term" value="F:DNA-binding transcription factor activity"/>
    <property type="evidence" value="ECO:0007669"/>
    <property type="project" value="InterPro"/>
</dbReference>
<dbReference type="OrthoDB" id="3237509at2"/>
<reference evidence="2 3" key="2">
    <citation type="submission" date="2019-08" db="EMBL/GenBank/DDBJ databases">
        <title>Amycolatopsis acidicola sp. nov., isolated from peat swamp forest soil.</title>
        <authorList>
            <person name="Srisuk N."/>
        </authorList>
    </citation>
    <scope>NUCLEOTIDE SEQUENCE [LARGE SCALE GENOMIC DNA]</scope>
    <source>
        <strain evidence="2 3">TBRC 6029</strain>
    </source>
</reference>
<dbReference type="Proteomes" id="UP000320011">
    <property type="component" value="Unassembled WGS sequence"/>
</dbReference>
<comment type="caution">
    <text evidence="2">The sequence shown here is derived from an EMBL/GenBank/DDBJ whole genome shotgun (WGS) entry which is preliminary data.</text>
</comment>
<dbReference type="GO" id="GO:0006950">
    <property type="term" value="P:response to stress"/>
    <property type="evidence" value="ECO:0007669"/>
    <property type="project" value="TreeGrafter"/>
</dbReference>
<dbReference type="SMART" id="SM00347">
    <property type="entry name" value="HTH_MARR"/>
    <property type="match status" value="1"/>
</dbReference>
<dbReference type="SUPFAM" id="SSF46785">
    <property type="entry name" value="Winged helix' DNA-binding domain"/>
    <property type="match status" value="1"/>
</dbReference>
<reference evidence="2 3" key="1">
    <citation type="submission" date="2019-07" db="EMBL/GenBank/DDBJ databases">
        <authorList>
            <person name="Duangmal K."/>
            <person name="Teo W.F.A."/>
        </authorList>
    </citation>
    <scope>NUCLEOTIDE SEQUENCE [LARGE SCALE GENOMIC DNA]</scope>
    <source>
        <strain evidence="2 3">TBRC 6029</strain>
    </source>
</reference>
<evidence type="ECO:0000313" key="2">
    <source>
        <dbReference type="EMBL" id="TVT53811.1"/>
    </source>
</evidence>
<dbReference type="PROSITE" id="PS50995">
    <property type="entry name" value="HTH_MARR_2"/>
    <property type="match status" value="1"/>
</dbReference>
<dbReference type="EMBL" id="VJWX01000082">
    <property type="protein sequence ID" value="TVT53811.1"/>
    <property type="molecule type" value="Genomic_DNA"/>
</dbReference>
<gene>
    <name evidence="2" type="ORF">FNH05_11270</name>
</gene>
<dbReference type="PANTHER" id="PTHR33164">
    <property type="entry name" value="TRANSCRIPTIONAL REGULATOR, MARR FAMILY"/>
    <property type="match status" value="1"/>
</dbReference>
<proteinExistence type="predicted"/>
<dbReference type="InterPro" id="IPR000835">
    <property type="entry name" value="HTH_MarR-typ"/>
</dbReference>
<organism evidence="2 3">
    <name type="scientific">Amycolatopsis rhizosphaerae</name>
    <dbReference type="NCBI Taxonomy" id="2053003"/>
    <lineage>
        <taxon>Bacteria</taxon>
        <taxon>Bacillati</taxon>
        <taxon>Actinomycetota</taxon>
        <taxon>Actinomycetes</taxon>
        <taxon>Pseudonocardiales</taxon>
        <taxon>Pseudonocardiaceae</taxon>
        <taxon>Amycolatopsis</taxon>
    </lineage>
</organism>
<dbReference type="InterPro" id="IPR036390">
    <property type="entry name" value="WH_DNA-bd_sf"/>
</dbReference>
<dbReference type="InterPro" id="IPR039422">
    <property type="entry name" value="MarR/SlyA-like"/>
</dbReference>
<dbReference type="Pfam" id="PF01047">
    <property type="entry name" value="MarR"/>
    <property type="match status" value="1"/>
</dbReference>
<dbReference type="Gene3D" id="1.10.10.10">
    <property type="entry name" value="Winged helix-like DNA-binding domain superfamily/Winged helix DNA-binding domain"/>
    <property type="match status" value="1"/>
</dbReference>
<keyword evidence="3" id="KW-1185">Reference proteome</keyword>
<protein>
    <submittedName>
        <fullName evidence="2">MarR family transcriptional regulator</fullName>
    </submittedName>
</protein>
<sequence length="167" mass="18397">MHTACIIGHVDTIEEFGLLLKALARETDRQINDLLRPLGITTGQAEALQLVDRYGPLSLGELGTLLIAEGGHPSRLVDRLVTTGLLRRESAEGDRRRIEIYCTPRGRELAVAAAKAKEPFRAWVRDQLGGRDLSPTFALLEACLDGTRMSETVRRRRTRTLAAEAPG</sequence>
<dbReference type="AlphaFoldDB" id="A0A558CYG7"/>
<evidence type="ECO:0000313" key="3">
    <source>
        <dbReference type="Proteomes" id="UP000320011"/>
    </source>
</evidence>
<dbReference type="PANTHER" id="PTHR33164:SF43">
    <property type="entry name" value="HTH-TYPE TRANSCRIPTIONAL REPRESSOR YETL"/>
    <property type="match status" value="1"/>
</dbReference>
<dbReference type="InterPro" id="IPR036388">
    <property type="entry name" value="WH-like_DNA-bd_sf"/>
</dbReference>
<evidence type="ECO:0000259" key="1">
    <source>
        <dbReference type="PROSITE" id="PS50995"/>
    </source>
</evidence>
<name>A0A558CYG7_9PSEU</name>
<feature type="domain" description="HTH marR-type" evidence="1">
    <location>
        <begin position="13"/>
        <end position="145"/>
    </location>
</feature>
<accession>A0A558CYG7</accession>